<evidence type="ECO:0000313" key="2">
    <source>
        <dbReference type="EMBL" id="MQU07738.1"/>
    </source>
</evidence>
<dbReference type="Proteomes" id="UP000478064">
    <property type="component" value="Unassembled WGS sequence"/>
</dbReference>
<comment type="caution">
    <text evidence="2">The sequence shown here is derived from an EMBL/GenBank/DDBJ whole genome shotgun (WGS) entry which is preliminary data.</text>
</comment>
<evidence type="ECO:0000313" key="3">
    <source>
        <dbReference type="Proteomes" id="UP000478064"/>
    </source>
</evidence>
<sequence>MSLYNEKKAEPIQVFFASIPLILMFLFGTFYLMRHSQFFWALAYAGFIVLGLFGVILAVRFKSKVRSHIAEKDVKNERAKTFKEIKAQHNRALQEEKALARKGEIE</sequence>
<protein>
    <submittedName>
        <fullName evidence="2">Uncharacterized protein</fullName>
    </submittedName>
</protein>
<reference evidence="2 3" key="1">
    <citation type="submission" date="2019-10" db="EMBL/GenBank/DDBJ databases">
        <title>Evaluation of single-gene subtyping targets for Pseudomonas.</title>
        <authorList>
            <person name="Reichler S.J."/>
            <person name="Orsi R.H."/>
            <person name="Wiedmann M."/>
            <person name="Martin N.H."/>
            <person name="Murphy S.I."/>
        </authorList>
    </citation>
    <scope>NUCLEOTIDE SEQUENCE [LARGE SCALE GENOMIC DNA]</scope>
    <source>
        <strain evidence="2 3">FSL R10-1637</strain>
    </source>
</reference>
<accession>A0A6L5HXF8</accession>
<evidence type="ECO:0000256" key="1">
    <source>
        <dbReference type="SAM" id="Phobius"/>
    </source>
</evidence>
<keyword evidence="1" id="KW-0472">Membrane</keyword>
<dbReference type="AlphaFoldDB" id="A0A6L5HXF8"/>
<gene>
    <name evidence="2" type="ORF">GHO27_18835</name>
</gene>
<keyword evidence="1" id="KW-1133">Transmembrane helix</keyword>
<dbReference type="EMBL" id="WIVU01000044">
    <property type="protein sequence ID" value="MQU07738.1"/>
    <property type="molecule type" value="Genomic_DNA"/>
</dbReference>
<dbReference type="RefSeq" id="WP_153374529.1">
    <property type="nucleotide sequence ID" value="NZ_WIVU01000044.1"/>
</dbReference>
<name>A0A6L5HXF8_9PSED</name>
<organism evidence="2 3">
    <name type="scientific">Pseudomonas helleri</name>
    <dbReference type="NCBI Taxonomy" id="1608996"/>
    <lineage>
        <taxon>Bacteria</taxon>
        <taxon>Pseudomonadati</taxon>
        <taxon>Pseudomonadota</taxon>
        <taxon>Gammaproteobacteria</taxon>
        <taxon>Pseudomonadales</taxon>
        <taxon>Pseudomonadaceae</taxon>
        <taxon>Pseudomonas</taxon>
    </lineage>
</organism>
<keyword evidence="1" id="KW-0812">Transmembrane</keyword>
<feature type="transmembrane region" description="Helical" evidence="1">
    <location>
        <begin position="12"/>
        <end position="32"/>
    </location>
</feature>
<feature type="transmembrane region" description="Helical" evidence="1">
    <location>
        <begin position="38"/>
        <end position="59"/>
    </location>
</feature>
<proteinExistence type="predicted"/>